<feature type="signal peptide" evidence="3">
    <location>
        <begin position="1"/>
        <end position="35"/>
    </location>
</feature>
<proteinExistence type="predicted"/>
<evidence type="ECO:0000256" key="1">
    <source>
        <dbReference type="SAM" id="MobiDB-lite"/>
    </source>
</evidence>
<organism evidence="4 5">
    <name type="scientific">Blastomyces parvus</name>
    <dbReference type="NCBI Taxonomy" id="2060905"/>
    <lineage>
        <taxon>Eukaryota</taxon>
        <taxon>Fungi</taxon>
        <taxon>Dikarya</taxon>
        <taxon>Ascomycota</taxon>
        <taxon>Pezizomycotina</taxon>
        <taxon>Eurotiomycetes</taxon>
        <taxon>Eurotiomycetidae</taxon>
        <taxon>Onygenales</taxon>
        <taxon>Ajellomycetaceae</taxon>
        <taxon>Blastomyces</taxon>
    </lineage>
</organism>
<dbReference type="EMBL" id="PDNC01000003">
    <property type="protein sequence ID" value="PGH09813.1"/>
    <property type="molecule type" value="Genomic_DNA"/>
</dbReference>
<dbReference type="Proteomes" id="UP000224080">
    <property type="component" value="Unassembled WGS sequence"/>
</dbReference>
<feature type="compositionally biased region" description="Low complexity" evidence="1">
    <location>
        <begin position="177"/>
        <end position="187"/>
    </location>
</feature>
<feature type="chain" id="PRO_5011998978" description="Mid2 domain-containing protein" evidence="3">
    <location>
        <begin position="36"/>
        <end position="389"/>
    </location>
</feature>
<evidence type="ECO:0000313" key="4">
    <source>
        <dbReference type="EMBL" id="PGH09813.1"/>
    </source>
</evidence>
<evidence type="ECO:0000313" key="5">
    <source>
        <dbReference type="Proteomes" id="UP000224080"/>
    </source>
</evidence>
<sequence>MRRIPFHSPSRFSLLHVGLLSAYLSPLLLSTPAHAASRKCYLPNGEEEKNDAPCFPQNPESACCGGSEYVCATNNMCAHFQGGYYVIGSCTDPTWNNPACPGYCFFRDHVHNSVVRCSGDTYCCLDGPECNCTTNENTQKIFDFLPPYSSLVGSSVSLNTAVETTSLFTPSGAIPPETTAASSTESTKPNDPTASTTTATESVPTGSASRSGSGKPGVNPTGREGAAGEPTRAPELPTHEGNGNDLGMKIGLGVGIPLAVIAVLLAALVYRLWKRNAAANVNPGPGFGPGGVGPGYAAGYAPAAGGGSGGHPAAAGTGGVAGFFSFLWRKKEDPGSRIPMLENTPSAAEAPDTSINQPMNGNGFSPMYGHYKPDERAMSETPRPVHEAP</sequence>
<evidence type="ECO:0000256" key="3">
    <source>
        <dbReference type="SAM" id="SignalP"/>
    </source>
</evidence>
<protein>
    <recommendedName>
        <fullName evidence="6">Mid2 domain-containing protein</fullName>
    </recommendedName>
</protein>
<reference evidence="4 5" key="1">
    <citation type="submission" date="2017-10" db="EMBL/GenBank/DDBJ databases">
        <title>Comparative genomics in systemic dimorphic fungi from Ajellomycetaceae.</title>
        <authorList>
            <person name="Munoz J.F."/>
            <person name="Mcewen J.G."/>
            <person name="Clay O.K."/>
            <person name="Cuomo C.A."/>
        </authorList>
    </citation>
    <scope>NUCLEOTIDE SEQUENCE [LARGE SCALE GENOMIC DNA]</scope>
    <source>
        <strain evidence="4 5">UAMH130</strain>
    </source>
</reference>
<dbReference type="OrthoDB" id="5215637at2759"/>
<feature type="compositionally biased region" description="Polar residues" evidence="1">
    <location>
        <begin position="353"/>
        <end position="363"/>
    </location>
</feature>
<dbReference type="STRING" id="2060905.A0A2B7XLY7"/>
<keyword evidence="2" id="KW-0812">Transmembrane</keyword>
<feature type="region of interest" description="Disordered" evidence="1">
    <location>
        <begin position="335"/>
        <end position="389"/>
    </location>
</feature>
<comment type="caution">
    <text evidence="4">The sequence shown here is derived from an EMBL/GenBank/DDBJ whole genome shotgun (WGS) entry which is preliminary data.</text>
</comment>
<evidence type="ECO:0008006" key="6">
    <source>
        <dbReference type="Google" id="ProtNLM"/>
    </source>
</evidence>
<dbReference type="AlphaFoldDB" id="A0A2B7XLY7"/>
<feature type="compositionally biased region" description="Polar residues" evidence="1">
    <location>
        <begin position="189"/>
        <end position="212"/>
    </location>
</feature>
<feature type="transmembrane region" description="Helical" evidence="2">
    <location>
        <begin position="250"/>
        <end position="270"/>
    </location>
</feature>
<keyword evidence="2" id="KW-1133">Transmembrane helix</keyword>
<keyword evidence="2" id="KW-0472">Membrane</keyword>
<feature type="region of interest" description="Disordered" evidence="1">
    <location>
        <begin position="168"/>
        <end position="242"/>
    </location>
</feature>
<accession>A0A2B7XLY7</accession>
<evidence type="ECO:0000256" key="2">
    <source>
        <dbReference type="SAM" id="Phobius"/>
    </source>
</evidence>
<feature type="compositionally biased region" description="Basic and acidic residues" evidence="1">
    <location>
        <begin position="371"/>
        <end position="389"/>
    </location>
</feature>
<gene>
    <name evidence="4" type="ORF">GX51_00500</name>
</gene>
<keyword evidence="3" id="KW-0732">Signal</keyword>
<keyword evidence="5" id="KW-1185">Reference proteome</keyword>
<name>A0A2B7XLY7_9EURO</name>